<proteinExistence type="predicted"/>
<evidence type="ECO:0000313" key="3">
    <source>
        <dbReference type="Proteomes" id="UP001302429"/>
    </source>
</evidence>
<feature type="chain" id="PRO_5041675211" evidence="1">
    <location>
        <begin position="29"/>
        <end position="106"/>
    </location>
</feature>
<feature type="signal peptide" evidence="1">
    <location>
        <begin position="1"/>
        <end position="28"/>
    </location>
</feature>
<name>A0AA97I1C4_9SPHN</name>
<evidence type="ECO:0000256" key="1">
    <source>
        <dbReference type="SAM" id="SignalP"/>
    </source>
</evidence>
<dbReference type="KEGG" id="acoa:RB602_00555"/>
<sequence>MSRILNSAATAAIAATAAVTLFASPAQAGSKVYYEAKLAAPVEKQTEIIRGVVWRCSGDTCRAPKTTSRPTNVCARLVRKMGEVTEFTTRGEAMAAEDIADCNGKD</sequence>
<keyword evidence="1" id="KW-0732">Signal</keyword>
<dbReference type="InterPro" id="IPR058513">
    <property type="entry name" value="DUF8200"/>
</dbReference>
<dbReference type="InterPro" id="IPR058067">
    <property type="entry name" value="CC_3452-like"/>
</dbReference>
<gene>
    <name evidence="2" type="ORF">RB602_00555</name>
</gene>
<dbReference type="AlphaFoldDB" id="A0AA97I1C4"/>
<dbReference type="NCBIfam" id="NF047636">
    <property type="entry name" value="CC_3452_fam"/>
    <property type="match status" value="1"/>
</dbReference>
<reference evidence="2 3" key="1">
    <citation type="submission" date="2023-10" db="EMBL/GenBank/DDBJ databases">
        <title>Complete genome sequence of a Sphingomonadaceae bacterium.</title>
        <authorList>
            <person name="Yan C."/>
        </authorList>
    </citation>
    <scope>NUCLEOTIDE SEQUENCE [LARGE SCALE GENOMIC DNA]</scope>
    <source>
        <strain evidence="2 3">SCSIO 66989</strain>
    </source>
</reference>
<evidence type="ECO:0000313" key="2">
    <source>
        <dbReference type="EMBL" id="WOE75243.1"/>
    </source>
</evidence>
<protein>
    <submittedName>
        <fullName evidence="2">Uncharacterized protein</fullName>
    </submittedName>
</protein>
<dbReference type="Proteomes" id="UP001302429">
    <property type="component" value="Chromosome"/>
</dbReference>
<keyword evidence="3" id="KW-1185">Reference proteome</keyword>
<organism evidence="2 3">
    <name type="scientific">Alterisphingorhabdus coralli</name>
    <dbReference type="NCBI Taxonomy" id="3071408"/>
    <lineage>
        <taxon>Bacteria</taxon>
        <taxon>Pseudomonadati</taxon>
        <taxon>Pseudomonadota</taxon>
        <taxon>Alphaproteobacteria</taxon>
        <taxon>Sphingomonadales</taxon>
        <taxon>Sphingomonadaceae</taxon>
        <taxon>Alterisphingorhabdus (ex Yan et al. 2024)</taxon>
    </lineage>
</organism>
<dbReference type="RefSeq" id="WP_317081979.1">
    <property type="nucleotide sequence ID" value="NZ_CP136594.1"/>
</dbReference>
<dbReference type="Pfam" id="PF26624">
    <property type="entry name" value="DUF8200"/>
    <property type="match status" value="1"/>
</dbReference>
<dbReference type="EMBL" id="CP136594">
    <property type="protein sequence ID" value="WOE75243.1"/>
    <property type="molecule type" value="Genomic_DNA"/>
</dbReference>
<accession>A0AA97I1C4</accession>